<evidence type="ECO:0000256" key="4">
    <source>
        <dbReference type="ARBA" id="ARBA00022729"/>
    </source>
</evidence>
<feature type="transmembrane region" description="Helical" evidence="6">
    <location>
        <begin position="165"/>
        <end position="185"/>
    </location>
</feature>
<evidence type="ECO:0000256" key="5">
    <source>
        <dbReference type="ARBA" id="ARBA00023088"/>
    </source>
</evidence>
<evidence type="ECO:0000313" key="9">
    <source>
        <dbReference type="EMBL" id="MFC4557050.1"/>
    </source>
</evidence>
<dbReference type="EMBL" id="JBHSFU010000003">
    <property type="protein sequence ID" value="MFC4557050.1"/>
    <property type="molecule type" value="Genomic_DNA"/>
</dbReference>
<dbReference type="Pfam" id="PF12389">
    <property type="entry name" value="Peptidase_M73"/>
    <property type="match status" value="1"/>
</dbReference>
<dbReference type="NCBIfam" id="TIGR01167">
    <property type="entry name" value="LPXTG_anchor"/>
    <property type="match status" value="1"/>
</dbReference>
<evidence type="ECO:0000256" key="1">
    <source>
        <dbReference type="ARBA" id="ARBA00004168"/>
    </source>
</evidence>
<reference evidence="10" key="1">
    <citation type="journal article" date="2019" name="Int. J. Syst. Evol. Microbiol.">
        <title>The Global Catalogue of Microorganisms (GCM) 10K type strain sequencing project: providing services to taxonomists for standard genome sequencing and annotation.</title>
        <authorList>
            <consortium name="The Broad Institute Genomics Platform"/>
            <consortium name="The Broad Institute Genome Sequencing Center for Infectious Disease"/>
            <person name="Wu L."/>
            <person name="Ma J."/>
        </authorList>
    </citation>
    <scope>NUCLEOTIDE SEQUENCE [LARGE SCALE GENOMIC DNA]</scope>
    <source>
        <strain evidence="10">CGMCC 4.7426</strain>
    </source>
</reference>
<feature type="chain" id="PRO_5047303614" evidence="7">
    <location>
        <begin position="21"/>
        <end position="197"/>
    </location>
</feature>
<dbReference type="Pfam" id="PF00746">
    <property type="entry name" value="Gram_pos_anchor"/>
    <property type="match status" value="1"/>
</dbReference>
<organism evidence="9 10">
    <name type="scientific">Virgibacillus kekensis</name>
    <dbReference type="NCBI Taxonomy" id="202261"/>
    <lineage>
        <taxon>Bacteria</taxon>
        <taxon>Bacillati</taxon>
        <taxon>Bacillota</taxon>
        <taxon>Bacilli</taxon>
        <taxon>Bacillales</taxon>
        <taxon>Bacillaceae</taxon>
        <taxon>Virgibacillus</taxon>
    </lineage>
</organism>
<comment type="subcellular location">
    <subcellularLocation>
        <location evidence="1">Secreted</location>
        <location evidence="1">Cell wall</location>
        <topology evidence="1">Peptidoglycan-anchor</topology>
    </subcellularLocation>
</comment>
<keyword evidence="5" id="KW-0572">Peptidoglycan-anchor</keyword>
<evidence type="ECO:0000313" key="10">
    <source>
        <dbReference type="Proteomes" id="UP001595989"/>
    </source>
</evidence>
<keyword evidence="6" id="KW-0472">Membrane</keyword>
<keyword evidence="4 7" id="KW-0732">Signal</keyword>
<dbReference type="InterPro" id="IPR022121">
    <property type="entry name" value="Peptidase_M73_camelysin"/>
</dbReference>
<evidence type="ECO:0000256" key="3">
    <source>
        <dbReference type="ARBA" id="ARBA00022525"/>
    </source>
</evidence>
<dbReference type="Proteomes" id="UP001595989">
    <property type="component" value="Unassembled WGS sequence"/>
</dbReference>
<feature type="domain" description="Gram-positive cocci surface proteins LPxTG" evidence="8">
    <location>
        <begin position="156"/>
        <end position="190"/>
    </location>
</feature>
<dbReference type="RefSeq" id="WP_390292989.1">
    <property type="nucleotide sequence ID" value="NZ_JBHSFU010000003.1"/>
</dbReference>
<feature type="signal peptide" evidence="7">
    <location>
        <begin position="1"/>
        <end position="20"/>
    </location>
</feature>
<keyword evidence="10" id="KW-1185">Reference proteome</keyword>
<sequence>MRIITLVIILLFSMLQPIYAQNKTTTVNLSVEPGNVLFDLSNIKPGDSVTRFLTLDNNGTESFDYNISNKFTGGSKAFYNKLELKLKSSQGTLYEGKLKDFTELRAGRIDSQTKEKLTFFVKVPKELTNEFQGLTSYFQFKIYVEGTLGGVLSVDNRLPDTATNMFNYLILGVALTAGGGAMYIYQRRKKLNSKKEY</sequence>
<evidence type="ECO:0000259" key="8">
    <source>
        <dbReference type="Pfam" id="PF00746"/>
    </source>
</evidence>
<dbReference type="InterPro" id="IPR019931">
    <property type="entry name" value="LPXTG_anchor"/>
</dbReference>
<keyword evidence="6" id="KW-1133">Transmembrane helix</keyword>
<evidence type="ECO:0000256" key="6">
    <source>
        <dbReference type="SAM" id="Phobius"/>
    </source>
</evidence>
<accession>A0ABV9DE26</accession>
<evidence type="ECO:0000256" key="7">
    <source>
        <dbReference type="SAM" id="SignalP"/>
    </source>
</evidence>
<keyword evidence="3" id="KW-0964">Secreted</keyword>
<comment type="caution">
    <text evidence="9">The sequence shown here is derived from an EMBL/GenBank/DDBJ whole genome shotgun (WGS) entry which is preliminary data.</text>
</comment>
<keyword evidence="2" id="KW-0134">Cell wall</keyword>
<proteinExistence type="predicted"/>
<evidence type="ECO:0000256" key="2">
    <source>
        <dbReference type="ARBA" id="ARBA00022512"/>
    </source>
</evidence>
<keyword evidence="6" id="KW-0812">Transmembrane</keyword>
<protein>
    <submittedName>
        <fullName evidence="9">TasA family protein</fullName>
    </submittedName>
</protein>
<gene>
    <name evidence="9" type="ORF">ACFO3D_02350</name>
</gene>
<name>A0ABV9DE26_9BACI</name>